<dbReference type="Proteomes" id="UP001139981">
    <property type="component" value="Unassembled WGS sequence"/>
</dbReference>
<keyword evidence="2" id="KW-1185">Reference proteome</keyword>
<sequence length="171" mass="19503">MSDVPNTNVESAAVSDNKIKPVVSDTNQLNSRVLLDATTLYKRAILFLYDSNNFKLKSDFYDTCNEYLDKADYNKFGVAWCDYSAFDGKYKTKHESGELRFVIINKYWDNTFTEARSADGLATALKKALEKDIYITCRCICAAHEMYVRKHSDNINAIADILNFNTSISKE</sequence>
<proteinExistence type="predicted"/>
<reference evidence="1" key="1">
    <citation type="submission" date="2022-07" db="EMBL/GenBank/DDBJ databases">
        <title>Phylogenomic reconstructions and comparative analyses of Kickxellomycotina fungi.</title>
        <authorList>
            <person name="Reynolds N.K."/>
            <person name="Stajich J.E."/>
            <person name="Barry K."/>
            <person name="Grigoriev I.V."/>
            <person name="Crous P."/>
            <person name="Smith M.E."/>
        </authorList>
    </citation>
    <scope>NUCLEOTIDE SEQUENCE</scope>
    <source>
        <strain evidence="1">CBS 190363</strain>
    </source>
</reference>
<name>A0ACC1MBT3_9FUNG</name>
<gene>
    <name evidence="1" type="ORF">IWW38_000036</name>
</gene>
<dbReference type="EMBL" id="JANBVB010000001">
    <property type="protein sequence ID" value="KAJ2901071.1"/>
    <property type="molecule type" value="Genomic_DNA"/>
</dbReference>
<evidence type="ECO:0000313" key="2">
    <source>
        <dbReference type="Proteomes" id="UP001139981"/>
    </source>
</evidence>
<accession>A0ACC1MBT3</accession>
<organism evidence="1 2">
    <name type="scientific">Coemansia aciculifera</name>
    <dbReference type="NCBI Taxonomy" id="417176"/>
    <lineage>
        <taxon>Eukaryota</taxon>
        <taxon>Fungi</taxon>
        <taxon>Fungi incertae sedis</taxon>
        <taxon>Zoopagomycota</taxon>
        <taxon>Kickxellomycotina</taxon>
        <taxon>Kickxellomycetes</taxon>
        <taxon>Kickxellales</taxon>
        <taxon>Kickxellaceae</taxon>
        <taxon>Coemansia</taxon>
    </lineage>
</organism>
<evidence type="ECO:0000313" key="1">
    <source>
        <dbReference type="EMBL" id="KAJ2901071.1"/>
    </source>
</evidence>
<protein>
    <submittedName>
        <fullName evidence="1">Uncharacterized protein</fullName>
    </submittedName>
</protein>
<comment type="caution">
    <text evidence="1">The sequence shown here is derived from an EMBL/GenBank/DDBJ whole genome shotgun (WGS) entry which is preliminary data.</text>
</comment>